<feature type="transmembrane region" description="Helical" evidence="11">
    <location>
        <begin position="6"/>
        <end position="27"/>
    </location>
</feature>
<evidence type="ECO:0000313" key="15">
    <source>
        <dbReference type="Proteomes" id="UP000809829"/>
    </source>
</evidence>
<dbReference type="PANTHER" id="PTHR43099:SF2">
    <property type="entry name" value="UPF0053 PROTEIN YRKA"/>
    <property type="match status" value="1"/>
</dbReference>
<evidence type="ECO:0000259" key="12">
    <source>
        <dbReference type="PROSITE" id="PS51371"/>
    </source>
</evidence>
<dbReference type="Pfam" id="PF00571">
    <property type="entry name" value="CBS"/>
    <property type="match status" value="2"/>
</dbReference>
<dbReference type="Pfam" id="PF03471">
    <property type="entry name" value="CorC_HlyC"/>
    <property type="match status" value="1"/>
</dbReference>
<proteinExistence type="inferred from homology"/>
<evidence type="ECO:0000256" key="6">
    <source>
        <dbReference type="ARBA" id="ARBA00022989"/>
    </source>
</evidence>
<sequence length="459" mass="51649">MDIFNLLLLAILIALTAFFVASEFAIVKIRSSRIDQLLAEGSARAKAAKKVTTHLDEYLSACQLGITITALGLGWLGEPTIEKLLHPLFVELGLSQSVTTVLSFGIAFASVTFLHVVVGELAPKTLAIQKAETVTLLFAQPLIWFYRIMFPFIWVLNGSARLLTGLFGLKPASEHELAHSEEELRILLSESYKSGEINQSEFKYVSKIFDFDDRVAKEIMAPRTEIVSFDKEDTLEYILEVVKEERFTRYPIVDGDKDHIVGMVNIKEILTEMVFNENKSHLKLSQYIRPVIQVIESIPIHDLLLKMQKERIHMAILIDEYGGTSGLVTAEDILEEIVGEIRDEFDADERPLIQEVSENHYILDGKVLVGEVNDLLDVDMDDTDVDTIGGWVLTEKYDIKQGQRLTYGEYTFKVAEMVGHQIQYLEVTKEQVQEEAVQQGTAVQPVAKNQAISLNNATL</sequence>
<keyword evidence="5" id="KW-0677">Repeat</keyword>
<dbReference type="RefSeq" id="WP_205186623.1">
    <property type="nucleotide sequence ID" value="NZ_JAFBFC010000003.1"/>
</dbReference>
<gene>
    <name evidence="14" type="ORF">JOC83_001959</name>
</gene>
<keyword evidence="4 10" id="KW-0812">Transmembrane</keyword>
<dbReference type="Gene3D" id="3.10.580.10">
    <property type="entry name" value="CBS-domain"/>
    <property type="match status" value="1"/>
</dbReference>
<dbReference type="InterPro" id="IPR000644">
    <property type="entry name" value="CBS_dom"/>
</dbReference>
<dbReference type="PROSITE" id="PS51846">
    <property type="entry name" value="CNNM"/>
    <property type="match status" value="1"/>
</dbReference>
<dbReference type="InterPro" id="IPR046342">
    <property type="entry name" value="CBS_dom_sf"/>
</dbReference>
<feature type="domain" description="CNNM transmembrane" evidence="13">
    <location>
        <begin position="1"/>
        <end position="201"/>
    </location>
</feature>
<dbReference type="CDD" id="cd04590">
    <property type="entry name" value="CBS_pair_CorC_HlyC_assoc"/>
    <property type="match status" value="1"/>
</dbReference>
<evidence type="ECO:0000256" key="11">
    <source>
        <dbReference type="SAM" id="Phobius"/>
    </source>
</evidence>
<evidence type="ECO:0000256" key="2">
    <source>
        <dbReference type="ARBA" id="ARBA00006337"/>
    </source>
</evidence>
<feature type="domain" description="CBS" evidence="12">
    <location>
        <begin position="287"/>
        <end position="344"/>
    </location>
</feature>
<evidence type="ECO:0000256" key="7">
    <source>
        <dbReference type="ARBA" id="ARBA00023122"/>
    </source>
</evidence>
<evidence type="ECO:0000256" key="8">
    <source>
        <dbReference type="ARBA" id="ARBA00023136"/>
    </source>
</evidence>
<comment type="similarity">
    <text evidence="2">Belongs to the UPF0053 family.</text>
</comment>
<evidence type="ECO:0000256" key="1">
    <source>
        <dbReference type="ARBA" id="ARBA00004651"/>
    </source>
</evidence>
<protein>
    <submittedName>
        <fullName evidence="14">CBS domain containing-hemolysin-like protein</fullName>
    </submittedName>
</protein>
<dbReference type="InterPro" id="IPR036318">
    <property type="entry name" value="FAD-bd_PCMH-like_sf"/>
</dbReference>
<name>A0ABS2QUK5_9BACI</name>
<dbReference type="InterPro" id="IPR051676">
    <property type="entry name" value="UPF0053_domain"/>
</dbReference>
<reference evidence="14 15" key="1">
    <citation type="submission" date="2021-01" db="EMBL/GenBank/DDBJ databases">
        <title>Genomic Encyclopedia of Type Strains, Phase IV (KMG-IV): sequencing the most valuable type-strain genomes for metagenomic binning, comparative biology and taxonomic classification.</title>
        <authorList>
            <person name="Goeker M."/>
        </authorList>
    </citation>
    <scope>NUCLEOTIDE SEQUENCE [LARGE SCALE GENOMIC DNA]</scope>
    <source>
        <strain evidence="14 15">DSM 104297</strain>
    </source>
</reference>
<dbReference type="SMART" id="SM00116">
    <property type="entry name" value="CBS"/>
    <property type="match status" value="2"/>
</dbReference>
<keyword evidence="7 9" id="KW-0129">CBS domain</keyword>
<dbReference type="SUPFAM" id="SSF56176">
    <property type="entry name" value="FAD-binding/transporter-associated domain-like"/>
    <property type="match status" value="1"/>
</dbReference>
<feature type="transmembrane region" description="Helical" evidence="11">
    <location>
        <begin position="58"/>
        <end position="77"/>
    </location>
</feature>
<dbReference type="PANTHER" id="PTHR43099">
    <property type="entry name" value="UPF0053 PROTEIN YRKA"/>
    <property type="match status" value="1"/>
</dbReference>
<comment type="caution">
    <text evidence="14">The sequence shown here is derived from an EMBL/GenBank/DDBJ whole genome shotgun (WGS) entry which is preliminary data.</text>
</comment>
<keyword evidence="6 10" id="KW-1133">Transmembrane helix</keyword>
<feature type="domain" description="CBS" evidence="12">
    <location>
        <begin position="220"/>
        <end position="280"/>
    </location>
</feature>
<dbReference type="InterPro" id="IPR002550">
    <property type="entry name" value="CNNM"/>
</dbReference>
<evidence type="ECO:0000256" key="3">
    <source>
        <dbReference type="ARBA" id="ARBA00022475"/>
    </source>
</evidence>
<dbReference type="EMBL" id="JAFBFC010000003">
    <property type="protein sequence ID" value="MBM7703112.1"/>
    <property type="molecule type" value="Genomic_DNA"/>
</dbReference>
<dbReference type="InterPro" id="IPR005170">
    <property type="entry name" value="Transptr-assoc_dom"/>
</dbReference>
<dbReference type="Gene3D" id="3.30.465.10">
    <property type="match status" value="1"/>
</dbReference>
<dbReference type="InterPro" id="IPR016169">
    <property type="entry name" value="FAD-bd_PCMH_sub2"/>
</dbReference>
<keyword evidence="8 10" id="KW-0472">Membrane</keyword>
<dbReference type="PROSITE" id="PS51371">
    <property type="entry name" value="CBS"/>
    <property type="match status" value="2"/>
</dbReference>
<keyword evidence="3" id="KW-1003">Cell membrane</keyword>
<dbReference type="SMART" id="SM01091">
    <property type="entry name" value="CorC_HlyC"/>
    <property type="match status" value="1"/>
</dbReference>
<dbReference type="Pfam" id="PF01595">
    <property type="entry name" value="CNNM"/>
    <property type="match status" value="1"/>
</dbReference>
<accession>A0ABS2QUK5</accession>
<evidence type="ECO:0000256" key="5">
    <source>
        <dbReference type="ARBA" id="ARBA00022737"/>
    </source>
</evidence>
<dbReference type="InterPro" id="IPR044751">
    <property type="entry name" value="Ion_transp-like_CBS"/>
</dbReference>
<feature type="transmembrane region" description="Helical" evidence="11">
    <location>
        <begin position="97"/>
        <end position="122"/>
    </location>
</feature>
<keyword evidence="15" id="KW-1185">Reference proteome</keyword>
<evidence type="ECO:0000256" key="10">
    <source>
        <dbReference type="PROSITE-ProRule" id="PRU01193"/>
    </source>
</evidence>
<evidence type="ECO:0000313" key="14">
    <source>
        <dbReference type="EMBL" id="MBM7703112.1"/>
    </source>
</evidence>
<evidence type="ECO:0000256" key="4">
    <source>
        <dbReference type="ARBA" id="ARBA00022692"/>
    </source>
</evidence>
<organism evidence="14 15">
    <name type="scientific">Priestia iocasae</name>
    <dbReference type="NCBI Taxonomy" id="2291674"/>
    <lineage>
        <taxon>Bacteria</taxon>
        <taxon>Bacillati</taxon>
        <taxon>Bacillota</taxon>
        <taxon>Bacilli</taxon>
        <taxon>Bacillales</taxon>
        <taxon>Bacillaceae</taxon>
        <taxon>Priestia</taxon>
    </lineage>
</organism>
<dbReference type="SUPFAM" id="SSF54631">
    <property type="entry name" value="CBS-domain pair"/>
    <property type="match status" value="1"/>
</dbReference>
<dbReference type="Proteomes" id="UP000809829">
    <property type="component" value="Unassembled WGS sequence"/>
</dbReference>
<comment type="subcellular location">
    <subcellularLocation>
        <location evidence="1">Cell membrane</location>
        <topology evidence="1">Multi-pass membrane protein</topology>
    </subcellularLocation>
</comment>
<evidence type="ECO:0000256" key="9">
    <source>
        <dbReference type="PROSITE-ProRule" id="PRU00703"/>
    </source>
</evidence>
<evidence type="ECO:0000259" key="13">
    <source>
        <dbReference type="PROSITE" id="PS51846"/>
    </source>
</evidence>
<feature type="transmembrane region" description="Helical" evidence="11">
    <location>
        <begin position="134"/>
        <end position="156"/>
    </location>
</feature>